<keyword evidence="2" id="KW-1185">Reference proteome</keyword>
<evidence type="ECO:0000313" key="1">
    <source>
        <dbReference type="EnsemblPlants" id="AVESA.00010b.r2.6CG1126140.1.CDS"/>
    </source>
</evidence>
<proteinExistence type="predicted"/>
<organism evidence="1 2">
    <name type="scientific">Avena sativa</name>
    <name type="common">Oat</name>
    <dbReference type="NCBI Taxonomy" id="4498"/>
    <lineage>
        <taxon>Eukaryota</taxon>
        <taxon>Viridiplantae</taxon>
        <taxon>Streptophyta</taxon>
        <taxon>Embryophyta</taxon>
        <taxon>Tracheophyta</taxon>
        <taxon>Spermatophyta</taxon>
        <taxon>Magnoliopsida</taxon>
        <taxon>Liliopsida</taxon>
        <taxon>Poales</taxon>
        <taxon>Poaceae</taxon>
        <taxon>BOP clade</taxon>
        <taxon>Pooideae</taxon>
        <taxon>Poodae</taxon>
        <taxon>Poeae</taxon>
        <taxon>Poeae Chloroplast Group 1 (Aveneae type)</taxon>
        <taxon>Aveninae</taxon>
        <taxon>Avena</taxon>
    </lineage>
</organism>
<reference evidence="1" key="2">
    <citation type="submission" date="2025-09" db="UniProtKB">
        <authorList>
            <consortium name="EnsemblPlants"/>
        </authorList>
    </citation>
    <scope>IDENTIFICATION</scope>
</reference>
<evidence type="ECO:0000313" key="2">
    <source>
        <dbReference type="Proteomes" id="UP001732700"/>
    </source>
</evidence>
<name>A0ACD5ZCM5_AVESA</name>
<sequence length="1135" mass="128902">MEATVVSIGKSVLKSTLGYAKSAVAEKVALQLGVQSDKAFITDELEMMQCFLLVAHDERDDHNKVVHTWVKQVRDVAYDVEDSLQDFALRVYGQSWWRFPLTLLERHHVAEQMRELRVKVEDVSQRNVRYRLIKGSSSTEPAATAANMFGVEEARHIAKQHQSRLDLAQLVNKEGDDLGVIGVWGTSGSVGHTSVIYEAYENPIVKMNFPCRAWVRVTRPFCPKEFIQSIVKQFRAVVGVTDILLELEAEKKGHELAFEYNGYVNKKRYLIVLTDLSTIEEWHQIKACFSENKLGSRIVVSTEQVEVASLSPGQYSMVSELKQLSADQTIYAFYNQSSHDATNSWKPSSSSKLPYTAENEIVEDQSNTDDDGKMMVQENLTRANTMSCVLEDFQLIGRGKEKSDIIELIREQASTEQLEVIALWGMGGLGKTTLVKDVQQRKEVSDMFGKHAFVTVLRPFKIEELLRILVVQLDARKGGMDFAGDTQKNIASMGVAELTTVLVRLSEGNSCLIVLDDLSSTTEWDLILPCLFAMKNPSLVVVITTRREDIAKHCCKKPKCIRLLNYLEEKDAFFLLTKKVFKNKNTDLAKDYPELFEPAKLILRRCNGLPLAIVTIGGFLADQPTKSAAEWRKLNEHISVELEMNPKFEAIKTFLMKSYDGLPYYLKSCFLYFSIFPEDRNVRRSRLVCRWIAEGYSLDSSVVDRYFMELVERSMILPTRNSVCSIQGIDSCQLHDLIRDISIAKSMEENLVFRLEEGCRPNTHDAVRHLAISSNWEGDKCEFESTVEVSCIRSLTVFGKWKPFYMTEKMRFLRVLDLEGTEGLEDHHIKHIGKLLHLRYLSLRRCRTVRRLPKSVGNLSQLETLDIKDTRVKELPKTITKLTKLRYVHAFDIWGGGVKLPRGMRKLKTLHTLRYVDLGRGNAVVQEIKGLSSLRKLGVRGMDKENGLELCLAISSSLSRLEYLSVRSYEVDLFDCFCGMSSPPENLQCLKLRGMMSKLPGWIKGLQTLVKLTLRLNNLSWDDATMQALGNLPNLSILACVNQYTDVESITFLGGLFRSLVVFELSYRKGSVNFEPTSMPKLEVLKLIWCTCRFSGLESLPSIKEVLLVQLGVKEDIAKQLASNQNRPIVKLVQR</sequence>
<dbReference type="Proteomes" id="UP001732700">
    <property type="component" value="Chromosome 6C"/>
</dbReference>
<reference evidence="1" key="1">
    <citation type="submission" date="2021-05" db="EMBL/GenBank/DDBJ databases">
        <authorList>
            <person name="Scholz U."/>
            <person name="Mascher M."/>
            <person name="Fiebig A."/>
        </authorList>
    </citation>
    <scope>NUCLEOTIDE SEQUENCE [LARGE SCALE GENOMIC DNA]</scope>
</reference>
<dbReference type="EnsemblPlants" id="AVESA.00010b.r2.6CG1126140.1">
    <property type="protein sequence ID" value="AVESA.00010b.r2.6CG1126140.1.CDS"/>
    <property type="gene ID" value="AVESA.00010b.r2.6CG1126140"/>
</dbReference>
<accession>A0ACD5ZCM5</accession>
<protein>
    <submittedName>
        <fullName evidence="1">Uncharacterized protein</fullName>
    </submittedName>
</protein>